<evidence type="ECO:0008006" key="4">
    <source>
        <dbReference type="Google" id="ProtNLM"/>
    </source>
</evidence>
<dbReference type="RefSeq" id="WP_066790896.1">
    <property type="nucleotide sequence ID" value="NZ_LWQS01000093.1"/>
</dbReference>
<evidence type="ECO:0000313" key="2">
    <source>
        <dbReference type="EMBL" id="OAN40571.1"/>
    </source>
</evidence>
<comment type="caution">
    <text evidence="2">The sequence shown here is derived from an EMBL/GenBank/DDBJ whole genome shotgun (WGS) entry which is preliminary data.</text>
</comment>
<keyword evidence="1" id="KW-0472">Membrane</keyword>
<reference evidence="2 3" key="1">
    <citation type="submission" date="2016-04" db="EMBL/GenBank/DDBJ databases">
        <title>Chloroflexus islandicus sp. nov., a thermophilic filamentous anoxygenic phototrophic bacterium from geyser Strokkur (Iceland).</title>
        <authorList>
            <person name="Gaisin V.A."/>
            <person name="Kalashnikov A.M."/>
            <person name="Sukhacheva M.V."/>
            <person name="Grouzdev D.S."/>
            <person name="Ivanov T.M."/>
            <person name="Kuznetsov B."/>
            <person name="Gorlenko V.M."/>
        </authorList>
    </citation>
    <scope>NUCLEOTIDE SEQUENCE [LARGE SCALE GENOMIC DNA]</scope>
    <source>
        <strain evidence="3">isl-2</strain>
    </source>
</reference>
<keyword evidence="1" id="KW-1133">Transmembrane helix</keyword>
<dbReference type="Gene3D" id="2.60.120.430">
    <property type="entry name" value="Galactose-binding lectin"/>
    <property type="match status" value="1"/>
</dbReference>
<feature type="transmembrane region" description="Helical" evidence="1">
    <location>
        <begin position="12"/>
        <end position="34"/>
    </location>
</feature>
<dbReference type="EMBL" id="LWQS01000093">
    <property type="protein sequence ID" value="OAN40571.1"/>
    <property type="molecule type" value="Genomic_DNA"/>
</dbReference>
<sequence length="270" mass="29680">MATNVQTSKEDFIDTLIKLGGVVSFLTTVVSFVLQVGGWLDDPETLRVVSGVAFALYAGSTFWFAFKARHVTATWRWSSLAVLYVATMFYFTWVGTWLIAPVTKPIIIDDMTGISVWNYAQLPGSSVAIRGVTDKETYAMQIDYMVAKDGWVGIYREISSGALAGTKAIGFSFKGNGAPNTLELKLFRKPDASGRSAIFGTLWNQATNTADWKYVEVPYSQFVCWRDTGCLPGELIEPGDIWKIDIAISNKVNDTPGRGTVFIGPILTIP</sequence>
<keyword evidence="1" id="KW-0812">Transmembrane</keyword>
<name>A0A178LZV7_9CHLR</name>
<proteinExistence type="predicted"/>
<dbReference type="SUPFAM" id="SSF49785">
    <property type="entry name" value="Galactose-binding domain-like"/>
    <property type="match status" value="1"/>
</dbReference>
<gene>
    <name evidence="2" type="ORF">A6A03_04480</name>
</gene>
<evidence type="ECO:0000313" key="3">
    <source>
        <dbReference type="Proteomes" id="UP000078287"/>
    </source>
</evidence>
<feature type="transmembrane region" description="Helical" evidence="1">
    <location>
        <begin position="46"/>
        <end position="66"/>
    </location>
</feature>
<keyword evidence="3" id="KW-1185">Reference proteome</keyword>
<evidence type="ECO:0000256" key="1">
    <source>
        <dbReference type="SAM" id="Phobius"/>
    </source>
</evidence>
<dbReference type="InterPro" id="IPR008979">
    <property type="entry name" value="Galactose-bd-like_sf"/>
</dbReference>
<organism evidence="2 3">
    <name type="scientific">Chloroflexus islandicus</name>
    <dbReference type="NCBI Taxonomy" id="1707952"/>
    <lineage>
        <taxon>Bacteria</taxon>
        <taxon>Bacillati</taxon>
        <taxon>Chloroflexota</taxon>
        <taxon>Chloroflexia</taxon>
        <taxon>Chloroflexales</taxon>
        <taxon>Chloroflexineae</taxon>
        <taxon>Chloroflexaceae</taxon>
        <taxon>Chloroflexus</taxon>
    </lineage>
</organism>
<dbReference type="Proteomes" id="UP000078287">
    <property type="component" value="Unassembled WGS sequence"/>
</dbReference>
<feature type="transmembrane region" description="Helical" evidence="1">
    <location>
        <begin position="78"/>
        <end position="100"/>
    </location>
</feature>
<protein>
    <recommendedName>
        <fullName evidence="4">CBM11 domain-containing protein</fullName>
    </recommendedName>
</protein>
<dbReference type="AlphaFoldDB" id="A0A178LZV7"/>
<accession>A0A178LZV7</accession>